<dbReference type="InterPro" id="IPR003593">
    <property type="entry name" value="AAA+_ATPase"/>
</dbReference>
<dbReference type="PROSITE" id="PS50110">
    <property type="entry name" value="RESPONSE_REGULATORY"/>
    <property type="match status" value="1"/>
</dbReference>
<keyword evidence="1" id="KW-0547">Nucleotide-binding</keyword>
<feature type="modified residue" description="4-aspartylphosphate" evidence="6">
    <location>
        <position position="52"/>
    </location>
</feature>
<proteinExistence type="predicted"/>
<dbReference type="PANTHER" id="PTHR32071:SF57">
    <property type="entry name" value="C4-DICARBOXYLATE TRANSPORT TRANSCRIPTIONAL REGULATORY PROTEIN DCTD"/>
    <property type="match status" value="1"/>
</dbReference>
<dbReference type="GO" id="GO:0000160">
    <property type="term" value="P:phosphorelay signal transduction system"/>
    <property type="evidence" value="ECO:0007669"/>
    <property type="project" value="InterPro"/>
</dbReference>
<dbReference type="Pfam" id="PF00072">
    <property type="entry name" value="Response_reg"/>
    <property type="match status" value="1"/>
</dbReference>
<gene>
    <name evidence="9" type="ORF">ENK44_11415</name>
</gene>
<evidence type="ECO:0000259" key="8">
    <source>
        <dbReference type="PROSITE" id="PS50110"/>
    </source>
</evidence>
<sequence>MKQILVIDNDASFLLAIKNTLEYNRYKVETLENPLKTFEYLQKRNFDCILLDVAMPGMNGLDLLEQICALHPLAPVVMVSGESTISIAVEAIKQGAYDFLEKPIDTKRLLITIEKAIEKKSWVIERNILLNEISETYEMVGRSRAIQRIFDTILTVAPSEAKVLILGETGTGKELVARAIHHKSPRSGKKFVALNCAAIPETLLESELFGHKRGSFTGAAQDRIGKFQAADGGTLFLDEIGELPLAMQAKLLRVLDNNEIEVIGLPMPQKVDVRILAATNKNLEELIEKGRFRSDLYHRLNVVTIEVPPLRIRPEDIKILAEYFLQKFSQIYNKKLSGFTENAMQRLLEYDWPGNVRELKNIVEKISIFTKHERIQASDVFIAMDLDDKTFIQSEKMPLLREAVDQFERDYILRALIQNEWKIQQTAGILGMERTTLFKKMRKYDLNKEIVE</sequence>
<dbReference type="Pfam" id="PF02954">
    <property type="entry name" value="HTH_8"/>
    <property type="match status" value="1"/>
</dbReference>
<evidence type="ECO:0000256" key="1">
    <source>
        <dbReference type="ARBA" id="ARBA00022741"/>
    </source>
</evidence>
<protein>
    <submittedName>
        <fullName evidence="9">Sigma-54-dependent Fis family transcriptional regulator</fullName>
    </submittedName>
</protein>
<dbReference type="SMART" id="SM00448">
    <property type="entry name" value="REC"/>
    <property type="match status" value="1"/>
</dbReference>
<dbReference type="CDD" id="cd00009">
    <property type="entry name" value="AAA"/>
    <property type="match status" value="1"/>
</dbReference>
<evidence type="ECO:0000256" key="4">
    <source>
        <dbReference type="ARBA" id="ARBA00023125"/>
    </source>
</evidence>
<dbReference type="InterPro" id="IPR001789">
    <property type="entry name" value="Sig_transdc_resp-reg_receiver"/>
</dbReference>
<dbReference type="SMART" id="SM00382">
    <property type="entry name" value="AAA"/>
    <property type="match status" value="1"/>
</dbReference>
<dbReference type="Gene3D" id="3.40.50.2300">
    <property type="match status" value="1"/>
</dbReference>
<dbReference type="InterPro" id="IPR002078">
    <property type="entry name" value="Sigma_54_int"/>
</dbReference>
<dbReference type="InterPro" id="IPR002197">
    <property type="entry name" value="HTH_Fis"/>
</dbReference>
<evidence type="ECO:0000259" key="7">
    <source>
        <dbReference type="PROSITE" id="PS50045"/>
    </source>
</evidence>
<accession>A0A7V4U1G8</accession>
<dbReference type="Proteomes" id="UP000885779">
    <property type="component" value="Unassembled WGS sequence"/>
</dbReference>
<keyword evidence="2" id="KW-0067">ATP-binding</keyword>
<reference evidence="9" key="1">
    <citation type="journal article" date="2020" name="mSystems">
        <title>Genome- and Community-Level Interaction Insights into Carbon Utilization and Element Cycling Functions of Hydrothermarchaeota in Hydrothermal Sediment.</title>
        <authorList>
            <person name="Zhou Z."/>
            <person name="Liu Y."/>
            <person name="Xu W."/>
            <person name="Pan J."/>
            <person name="Luo Z.H."/>
            <person name="Li M."/>
        </authorList>
    </citation>
    <scope>NUCLEOTIDE SEQUENCE [LARGE SCALE GENOMIC DNA]</scope>
    <source>
        <strain evidence="9">HyVt-577</strain>
    </source>
</reference>
<feature type="domain" description="Response regulatory" evidence="8">
    <location>
        <begin position="3"/>
        <end position="117"/>
    </location>
</feature>
<dbReference type="SUPFAM" id="SSF46689">
    <property type="entry name" value="Homeodomain-like"/>
    <property type="match status" value="1"/>
</dbReference>
<dbReference type="GO" id="GO:0006355">
    <property type="term" value="P:regulation of DNA-templated transcription"/>
    <property type="evidence" value="ECO:0007669"/>
    <property type="project" value="InterPro"/>
</dbReference>
<dbReference type="InterPro" id="IPR025944">
    <property type="entry name" value="Sigma_54_int_dom_CS"/>
</dbReference>
<dbReference type="PANTHER" id="PTHR32071">
    <property type="entry name" value="TRANSCRIPTIONAL REGULATORY PROTEIN"/>
    <property type="match status" value="1"/>
</dbReference>
<evidence type="ECO:0000256" key="6">
    <source>
        <dbReference type="PROSITE-ProRule" id="PRU00169"/>
    </source>
</evidence>
<dbReference type="InterPro" id="IPR027417">
    <property type="entry name" value="P-loop_NTPase"/>
</dbReference>
<dbReference type="Pfam" id="PF00158">
    <property type="entry name" value="Sigma54_activat"/>
    <property type="match status" value="1"/>
</dbReference>
<dbReference type="InterPro" id="IPR025943">
    <property type="entry name" value="Sigma_54_int_dom_ATP-bd_2"/>
</dbReference>
<dbReference type="PROSITE" id="PS00676">
    <property type="entry name" value="SIGMA54_INTERACT_2"/>
    <property type="match status" value="1"/>
</dbReference>
<dbReference type="EMBL" id="DRQG01000107">
    <property type="protein sequence ID" value="HGY56306.1"/>
    <property type="molecule type" value="Genomic_DNA"/>
</dbReference>
<dbReference type="InterPro" id="IPR058031">
    <property type="entry name" value="AAA_lid_NorR"/>
</dbReference>
<dbReference type="GO" id="GO:0005524">
    <property type="term" value="F:ATP binding"/>
    <property type="evidence" value="ECO:0007669"/>
    <property type="project" value="UniProtKB-KW"/>
</dbReference>
<dbReference type="AlphaFoldDB" id="A0A7V4U1G8"/>
<dbReference type="SUPFAM" id="SSF52540">
    <property type="entry name" value="P-loop containing nucleoside triphosphate hydrolases"/>
    <property type="match status" value="1"/>
</dbReference>
<dbReference type="PROSITE" id="PS00675">
    <property type="entry name" value="SIGMA54_INTERACT_1"/>
    <property type="match status" value="1"/>
</dbReference>
<evidence type="ECO:0000313" key="9">
    <source>
        <dbReference type="EMBL" id="HGY56306.1"/>
    </source>
</evidence>
<dbReference type="SUPFAM" id="SSF52172">
    <property type="entry name" value="CheY-like"/>
    <property type="match status" value="1"/>
</dbReference>
<dbReference type="PRINTS" id="PR01590">
    <property type="entry name" value="HTHFIS"/>
</dbReference>
<keyword evidence="3" id="KW-0805">Transcription regulation</keyword>
<dbReference type="Gene3D" id="1.10.8.60">
    <property type="match status" value="1"/>
</dbReference>
<dbReference type="FunFam" id="3.40.50.300:FF:000006">
    <property type="entry name" value="DNA-binding transcriptional regulator NtrC"/>
    <property type="match status" value="1"/>
</dbReference>
<dbReference type="Gene3D" id="3.40.50.300">
    <property type="entry name" value="P-loop containing nucleotide triphosphate hydrolases"/>
    <property type="match status" value="1"/>
</dbReference>
<keyword evidence="5" id="KW-0804">Transcription</keyword>
<dbReference type="Gene3D" id="1.10.10.60">
    <property type="entry name" value="Homeodomain-like"/>
    <property type="match status" value="1"/>
</dbReference>
<evidence type="ECO:0000256" key="5">
    <source>
        <dbReference type="ARBA" id="ARBA00023163"/>
    </source>
</evidence>
<comment type="caution">
    <text evidence="9">The sequence shown here is derived from an EMBL/GenBank/DDBJ whole genome shotgun (WGS) entry which is preliminary data.</text>
</comment>
<dbReference type="PROSITE" id="PS00688">
    <property type="entry name" value="SIGMA54_INTERACT_3"/>
    <property type="match status" value="1"/>
</dbReference>
<organism evidence="9">
    <name type="scientific">Caldithrix abyssi</name>
    <dbReference type="NCBI Taxonomy" id="187145"/>
    <lineage>
        <taxon>Bacteria</taxon>
        <taxon>Pseudomonadati</taxon>
        <taxon>Calditrichota</taxon>
        <taxon>Calditrichia</taxon>
        <taxon>Calditrichales</taxon>
        <taxon>Calditrichaceae</taxon>
        <taxon>Caldithrix</taxon>
    </lineage>
</organism>
<name>A0A7V4U1G8_CALAY</name>
<dbReference type="GO" id="GO:0043565">
    <property type="term" value="F:sequence-specific DNA binding"/>
    <property type="evidence" value="ECO:0007669"/>
    <property type="project" value="InterPro"/>
</dbReference>
<dbReference type="Pfam" id="PF25601">
    <property type="entry name" value="AAA_lid_14"/>
    <property type="match status" value="1"/>
</dbReference>
<dbReference type="InterPro" id="IPR011006">
    <property type="entry name" value="CheY-like_superfamily"/>
</dbReference>
<evidence type="ECO:0000256" key="2">
    <source>
        <dbReference type="ARBA" id="ARBA00022840"/>
    </source>
</evidence>
<evidence type="ECO:0000256" key="3">
    <source>
        <dbReference type="ARBA" id="ARBA00023015"/>
    </source>
</evidence>
<feature type="domain" description="Sigma-54 factor interaction" evidence="7">
    <location>
        <begin position="139"/>
        <end position="368"/>
    </location>
</feature>
<keyword evidence="6" id="KW-0597">Phosphoprotein</keyword>
<dbReference type="InterPro" id="IPR009057">
    <property type="entry name" value="Homeodomain-like_sf"/>
</dbReference>
<dbReference type="PROSITE" id="PS50045">
    <property type="entry name" value="SIGMA54_INTERACT_4"/>
    <property type="match status" value="1"/>
</dbReference>
<dbReference type="InterPro" id="IPR025662">
    <property type="entry name" value="Sigma_54_int_dom_ATP-bd_1"/>
</dbReference>
<keyword evidence="4" id="KW-0238">DNA-binding</keyword>